<feature type="chain" id="PRO_5025422418" description="LicD/FKTN/FKRP nucleotidyltransferase domain-containing protein" evidence="6">
    <location>
        <begin position="20"/>
        <end position="345"/>
    </location>
</feature>
<evidence type="ECO:0000259" key="7">
    <source>
        <dbReference type="Pfam" id="PF04991"/>
    </source>
</evidence>
<feature type="compositionally biased region" description="Low complexity" evidence="5">
    <location>
        <begin position="242"/>
        <end position="252"/>
    </location>
</feature>
<evidence type="ECO:0000256" key="1">
    <source>
        <dbReference type="ARBA" id="ARBA00004167"/>
    </source>
</evidence>
<dbReference type="InterPro" id="IPR009644">
    <property type="entry name" value="FKTN/MNN4/W02B3.4-1"/>
</dbReference>
<feature type="region of interest" description="Disordered" evidence="5">
    <location>
        <begin position="240"/>
        <end position="263"/>
    </location>
</feature>
<proteinExistence type="predicted"/>
<evidence type="ECO:0000313" key="9">
    <source>
        <dbReference type="Proteomes" id="UP000799424"/>
    </source>
</evidence>
<feature type="signal peptide" evidence="6">
    <location>
        <begin position="1"/>
        <end position="19"/>
    </location>
</feature>
<protein>
    <recommendedName>
        <fullName evidence="7">LicD/FKTN/FKRP nucleotidyltransferase domain-containing protein</fullName>
    </recommendedName>
</protein>
<evidence type="ECO:0000256" key="5">
    <source>
        <dbReference type="SAM" id="MobiDB-lite"/>
    </source>
</evidence>
<keyword evidence="2" id="KW-0812">Transmembrane</keyword>
<dbReference type="Pfam" id="PF04991">
    <property type="entry name" value="LicD"/>
    <property type="match status" value="1"/>
</dbReference>
<evidence type="ECO:0000313" key="8">
    <source>
        <dbReference type="EMBL" id="KAF2822648.1"/>
    </source>
</evidence>
<evidence type="ECO:0000256" key="4">
    <source>
        <dbReference type="ARBA" id="ARBA00023136"/>
    </source>
</evidence>
<keyword evidence="9" id="KW-1185">Reference proteome</keyword>
<name>A0A6A6ZP49_9PLEO</name>
<organism evidence="8 9">
    <name type="scientific">Ophiobolus disseminans</name>
    <dbReference type="NCBI Taxonomy" id="1469910"/>
    <lineage>
        <taxon>Eukaryota</taxon>
        <taxon>Fungi</taxon>
        <taxon>Dikarya</taxon>
        <taxon>Ascomycota</taxon>
        <taxon>Pezizomycotina</taxon>
        <taxon>Dothideomycetes</taxon>
        <taxon>Pleosporomycetidae</taxon>
        <taxon>Pleosporales</taxon>
        <taxon>Pleosporineae</taxon>
        <taxon>Phaeosphaeriaceae</taxon>
        <taxon>Ophiobolus</taxon>
    </lineage>
</organism>
<keyword evidence="4" id="KW-0472">Membrane</keyword>
<dbReference type="Proteomes" id="UP000799424">
    <property type="component" value="Unassembled WGS sequence"/>
</dbReference>
<dbReference type="AlphaFoldDB" id="A0A6A6ZP49"/>
<evidence type="ECO:0000256" key="6">
    <source>
        <dbReference type="SAM" id="SignalP"/>
    </source>
</evidence>
<dbReference type="PANTHER" id="PTHR15407:SF32">
    <property type="entry name" value="PROTEIN (MNN4), PUTATIVE (AFU_ORTHOLOGUE AFUA_1G03790)-RELATED"/>
    <property type="match status" value="1"/>
</dbReference>
<dbReference type="InterPro" id="IPR007074">
    <property type="entry name" value="LicD/FKTN/FKRP_NTP_transf"/>
</dbReference>
<accession>A0A6A6ZP49</accession>
<reference evidence="8" key="1">
    <citation type="journal article" date="2020" name="Stud. Mycol.">
        <title>101 Dothideomycetes genomes: a test case for predicting lifestyles and emergence of pathogens.</title>
        <authorList>
            <person name="Haridas S."/>
            <person name="Albert R."/>
            <person name="Binder M."/>
            <person name="Bloem J."/>
            <person name="Labutti K."/>
            <person name="Salamov A."/>
            <person name="Andreopoulos B."/>
            <person name="Baker S."/>
            <person name="Barry K."/>
            <person name="Bills G."/>
            <person name="Bluhm B."/>
            <person name="Cannon C."/>
            <person name="Castanera R."/>
            <person name="Culley D."/>
            <person name="Daum C."/>
            <person name="Ezra D."/>
            <person name="Gonzalez J."/>
            <person name="Henrissat B."/>
            <person name="Kuo A."/>
            <person name="Liang C."/>
            <person name="Lipzen A."/>
            <person name="Lutzoni F."/>
            <person name="Magnuson J."/>
            <person name="Mondo S."/>
            <person name="Nolan M."/>
            <person name="Ohm R."/>
            <person name="Pangilinan J."/>
            <person name="Park H.-J."/>
            <person name="Ramirez L."/>
            <person name="Alfaro M."/>
            <person name="Sun H."/>
            <person name="Tritt A."/>
            <person name="Yoshinaga Y."/>
            <person name="Zwiers L.-H."/>
            <person name="Turgeon B."/>
            <person name="Goodwin S."/>
            <person name="Spatafora J."/>
            <person name="Crous P."/>
            <person name="Grigoriev I."/>
        </authorList>
    </citation>
    <scope>NUCLEOTIDE SEQUENCE</scope>
    <source>
        <strain evidence="8">CBS 113818</strain>
    </source>
</reference>
<gene>
    <name evidence="8" type="ORF">CC86DRAFT_396854</name>
</gene>
<dbReference type="GO" id="GO:0009100">
    <property type="term" value="P:glycoprotein metabolic process"/>
    <property type="evidence" value="ECO:0007669"/>
    <property type="project" value="UniProtKB-ARBA"/>
</dbReference>
<evidence type="ECO:0000256" key="2">
    <source>
        <dbReference type="ARBA" id="ARBA00022692"/>
    </source>
</evidence>
<dbReference type="PANTHER" id="PTHR15407">
    <property type="entry name" value="FUKUTIN-RELATED"/>
    <property type="match status" value="1"/>
</dbReference>
<keyword evidence="3" id="KW-1133">Transmembrane helix</keyword>
<evidence type="ECO:0000256" key="3">
    <source>
        <dbReference type="ARBA" id="ARBA00022989"/>
    </source>
</evidence>
<comment type="subcellular location">
    <subcellularLocation>
        <location evidence="1">Membrane</location>
        <topology evidence="1">Single-pass membrane protein</topology>
    </subcellularLocation>
</comment>
<dbReference type="OrthoDB" id="444255at2759"/>
<sequence length="345" mass="39342">MKLPPELLLLLATLHPTNALPIHRRSASFRTLRGLTSLTHDYSTHETLTHPAKFFHESTFSQHYDGRFASTELPHHTRLFHLRLLLKAYMHTMERIGVRTWLVHGCLLGWWWNGKIMPWDNDVDVMVDEGGMGELGGWWNMSVHHFSGIDLGFEESTNDVVDLGGEGKKEMGLKKRDTNHMISILHEEVAKHGKKYLLEVNPHYSNTSTRDEENVIDARWIDTSTGLFIDITTVHIQPSTAPFSSPKSTSNSNPPPLYTKDQHAYPPNSLFPLRPSTFESIPVLVPFDYTALLVDEYGPAALTQRRYKDFVFDAEVGEWVGESGFGFGKWGDEEDEEGIMERRRG</sequence>
<keyword evidence="6" id="KW-0732">Signal</keyword>
<dbReference type="GO" id="GO:0016020">
    <property type="term" value="C:membrane"/>
    <property type="evidence" value="ECO:0007669"/>
    <property type="project" value="UniProtKB-SubCell"/>
</dbReference>
<dbReference type="EMBL" id="MU006234">
    <property type="protein sequence ID" value="KAF2822648.1"/>
    <property type="molecule type" value="Genomic_DNA"/>
</dbReference>
<feature type="domain" description="LicD/FKTN/FKRP nucleotidyltransferase" evidence="7">
    <location>
        <begin position="97"/>
        <end position="128"/>
    </location>
</feature>